<dbReference type="Pfam" id="PF13532">
    <property type="entry name" value="2OG-FeII_Oxy_2"/>
    <property type="match status" value="1"/>
</dbReference>
<comment type="cofactor">
    <cofactor evidence="6">
        <name>Fe(2+)</name>
        <dbReference type="ChEBI" id="CHEBI:29033"/>
    </cofactor>
    <text evidence="6">Binds 1 Fe(2+) ion per subunit.</text>
</comment>
<dbReference type="PROSITE" id="PS51471">
    <property type="entry name" value="FE2OG_OXY"/>
    <property type="match status" value="1"/>
</dbReference>
<dbReference type="EMBL" id="AUND01000012">
    <property type="protein sequence ID" value="KEO54526.1"/>
    <property type="molecule type" value="Genomic_DNA"/>
</dbReference>
<dbReference type="GO" id="GO:0005737">
    <property type="term" value="C:cytoplasm"/>
    <property type="evidence" value="ECO:0007669"/>
    <property type="project" value="TreeGrafter"/>
</dbReference>
<dbReference type="STRING" id="1353537.TP2_06240"/>
<dbReference type="Gene3D" id="2.60.120.590">
    <property type="entry name" value="Alpha-ketoglutarate-dependent dioxygenase AlkB-like"/>
    <property type="match status" value="1"/>
</dbReference>
<evidence type="ECO:0000256" key="2">
    <source>
        <dbReference type="ARBA" id="ARBA00022964"/>
    </source>
</evidence>
<name>A0A074JAA0_9RHOB</name>
<feature type="binding site" evidence="5">
    <location>
        <begin position="145"/>
        <end position="147"/>
    </location>
    <ligand>
        <name>2-oxoglutarate</name>
        <dbReference type="ChEBI" id="CHEBI:16810"/>
    </ligand>
</feature>
<evidence type="ECO:0000259" key="7">
    <source>
        <dbReference type="PROSITE" id="PS51471"/>
    </source>
</evidence>
<keyword evidence="9" id="KW-1185">Reference proteome</keyword>
<dbReference type="GO" id="GO:0008198">
    <property type="term" value="F:ferrous iron binding"/>
    <property type="evidence" value="ECO:0007669"/>
    <property type="project" value="TreeGrafter"/>
</dbReference>
<evidence type="ECO:0000313" key="9">
    <source>
        <dbReference type="Proteomes" id="UP000027432"/>
    </source>
</evidence>
<protein>
    <recommendedName>
        <fullName evidence="7">Fe2OG dioxygenase domain-containing protein</fullName>
    </recommendedName>
</protein>
<feature type="binding site" evidence="5">
    <location>
        <position position="160"/>
    </location>
    <ligand>
        <name>substrate</name>
    </ligand>
</feature>
<evidence type="ECO:0000256" key="3">
    <source>
        <dbReference type="ARBA" id="ARBA00023002"/>
    </source>
</evidence>
<dbReference type="InterPro" id="IPR027450">
    <property type="entry name" value="AlkB-like"/>
</dbReference>
<dbReference type="eggNOG" id="COG3145">
    <property type="taxonomic scope" value="Bacteria"/>
</dbReference>
<evidence type="ECO:0000256" key="5">
    <source>
        <dbReference type="PIRSR" id="PIRSR604574-1"/>
    </source>
</evidence>
<evidence type="ECO:0000313" key="8">
    <source>
        <dbReference type="EMBL" id="KEO54526.1"/>
    </source>
</evidence>
<keyword evidence="2" id="KW-0223">Dioxygenase</keyword>
<dbReference type="GO" id="GO:0035516">
    <property type="term" value="F:broad specificity oxidative DNA demethylase activity"/>
    <property type="evidence" value="ECO:0007669"/>
    <property type="project" value="TreeGrafter"/>
</dbReference>
<evidence type="ECO:0000256" key="6">
    <source>
        <dbReference type="PIRSR" id="PIRSR604574-2"/>
    </source>
</evidence>
<keyword evidence="1 6" id="KW-0479">Metal-binding</keyword>
<feature type="binding site" evidence="5">
    <location>
        <begin position="230"/>
        <end position="236"/>
    </location>
    <ligand>
        <name>2-oxoglutarate</name>
        <dbReference type="ChEBI" id="CHEBI:16810"/>
    </ligand>
</feature>
<reference evidence="8 9" key="1">
    <citation type="submission" date="2013-07" db="EMBL/GenBank/DDBJ databases">
        <title>Thioclava pacifica DSM 10166 Genome Sequencing.</title>
        <authorList>
            <person name="Lai Q."/>
            <person name="Shao Z."/>
        </authorList>
    </citation>
    <scope>NUCLEOTIDE SEQUENCE [LARGE SCALE GENOMIC DNA]</scope>
    <source>
        <strain evidence="8 9">DSM 10166</strain>
    </source>
</reference>
<sequence length="239" mass="26485">MVRDRLRSVYKEGQIGLQEGSPEEDCEKMTEIPEDATARPAPQEIRGFLHYPGWLDVAEQQALLADLREVVARAPLFSPMTPYGKPMSVRMTSAGRFGWVSDRRGYRYSETHPDGCPWPEIPSSILAIWNAVSGTTRAPECCLINFYGEGAKMGMHQDRDEDDFDQPVVSISLGDDGLFRIGNATRGGKTESLWLRSGDVMVMGGAARLLYHGIDRIKPGTCPLMPKGGRINLTLRVVT</sequence>
<evidence type="ECO:0000256" key="1">
    <source>
        <dbReference type="ARBA" id="ARBA00022723"/>
    </source>
</evidence>
<comment type="caution">
    <text evidence="8">The sequence shown here is derived from an EMBL/GenBank/DDBJ whole genome shotgun (WGS) entry which is preliminary data.</text>
</comment>
<proteinExistence type="predicted"/>
<feature type="binding site" evidence="6">
    <location>
        <position position="158"/>
    </location>
    <ligand>
        <name>Fe cation</name>
        <dbReference type="ChEBI" id="CHEBI:24875"/>
        <note>catalytic</note>
    </ligand>
</feature>
<dbReference type="GO" id="GO:0035515">
    <property type="term" value="F:oxidative RNA demethylase activity"/>
    <property type="evidence" value="ECO:0007669"/>
    <property type="project" value="TreeGrafter"/>
</dbReference>
<dbReference type="AlphaFoldDB" id="A0A074JAA0"/>
<accession>A0A074JAA0</accession>
<evidence type="ECO:0000256" key="4">
    <source>
        <dbReference type="ARBA" id="ARBA00023004"/>
    </source>
</evidence>
<dbReference type="InterPro" id="IPR004574">
    <property type="entry name" value="Alkb"/>
</dbReference>
<dbReference type="InterPro" id="IPR037151">
    <property type="entry name" value="AlkB-like_sf"/>
</dbReference>
<feature type="binding site" evidence="5">
    <location>
        <begin position="106"/>
        <end position="108"/>
    </location>
    <ligand>
        <name>substrate</name>
    </ligand>
</feature>
<feature type="binding site" evidence="6">
    <location>
        <position position="212"/>
    </location>
    <ligand>
        <name>Fe cation</name>
        <dbReference type="ChEBI" id="CHEBI:24875"/>
        <note>catalytic</note>
    </ligand>
</feature>
<feature type="binding site" evidence="6">
    <location>
        <position position="156"/>
    </location>
    <ligand>
        <name>Fe cation</name>
        <dbReference type="ChEBI" id="CHEBI:24875"/>
        <note>catalytic</note>
    </ligand>
</feature>
<dbReference type="InterPro" id="IPR005123">
    <property type="entry name" value="Oxoglu/Fe-dep_dioxygenase_dom"/>
</dbReference>
<feature type="binding site" evidence="5">
    <location>
        <position position="186"/>
    </location>
    <ligand>
        <name>substrate</name>
    </ligand>
</feature>
<dbReference type="SUPFAM" id="SSF51197">
    <property type="entry name" value="Clavaminate synthase-like"/>
    <property type="match status" value="1"/>
</dbReference>
<organism evidence="8 9">
    <name type="scientific">Thioclava pacifica DSM 10166</name>
    <dbReference type="NCBI Taxonomy" id="1353537"/>
    <lineage>
        <taxon>Bacteria</taxon>
        <taxon>Pseudomonadati</taxon>
        <taxon>Pseudomonadota</taxon>
        <taxon>Alphaproteobacteria</taxon>
        <taxon>Rhodobacterales</taxon>
        <taxon>Paracoccaceae</taxon>
        <taxon>Thioclava</taxon>
    </lineage>
</organism>
<dbReference type="GO" id="GO:0035513">
    <property type="term" value="P:oxidative RNA demethylation"/>
    <property type="evidence" value="ECO:0007669"/>
    <property type="project" value="TreeGrafter"/>
</dbReference>
<dbReference type="PANTHER" id="PTHR16557">
    <property type="entry name" value="ALKYLATED DNA REPAIR PROTEIN ALKB-RELATED"/>
    <property type="match status" value="1"/>
</dbReference>
<feature type="binding site" evidence="5">
    <location>
        <position position="99"/>
    </location>
    <ligand>
        <name>substrate</name>
    </ligand>
</feature>
<keyword evidence="4 6" id="KW-0408">Iron</keyword>
<dbReference type="Proteomes" id="UP000027432">
    <property type="component" value="Unassembled WGS sequence"/>
</dbReference>
<feature type="domain" description="Fe2OG dioxygenase" evidence="7">
    <location>
        <begin position="138"/>
        <end position="239"/>
    </location>
</feature>
<dbReference type="PANTHER" id="PTHR16557:SF2">
    <property type="entry name" value="NUCLEIC ACID DIOXYGENASE ALKBH1"/>
    <property type="match status" value="1"/>
</dbReference>
<gene>
    <name evidence="8" type="ORF">TP2_06240</name>
</gene>
<keyword evidence="3" id="KW-0560">Oxidoreductase</keyword>